<proteinExistence type="predicted"/>
<gene>
    <name evidence="1" type="ORF">KO493_11945</name>
</gene>
<keyword evidence="2" id="KW-1185">Reference proteome</keyword>
<protein>
    <submittedName>
        <fullName evidence="1">Sulfite exporter TauE/SafE family protein</fullName>
    </submittedName>
</protein>
<comment type="caution">
    <text evidence="1">The sequence shown here is derived from an EMBL/GenBank/DDBJ whole genome shotgun (WGS) entry which is preliminary data.</text>
</comment>
<dbReference type="Proteomes" id="UP001647509">
    <property type="component" value="Unassembled WGS sequence"/>
</dbReference>
<dbReference type="EMBL" id="JAHKPD010000018">
    <property type="protein sequence ID" value="MBU2951409.1"/>
    <property type="molecule type" value="Genomic_DNA"/>
</dbReference>
<evidence type="ECO:0000313" key="1">
    <source>
        <dbReference type="EMBL" id="MBU2951409.1"/>
    </source>
</evidence>
<organism evidence="1 2">
    <name type="scientific">Pseudotamlana agarivorans</name>
    <dbReference type="NCBI Taxonomy" id="481183"/>
    <lineage>
        <taxon>Bacteria</taxon>
        <taxon>Pseudomonadati</taxon>
        <taxon>Bacteroidota</taxon>
        <taxon>Flavobacteriia</taxon>
        <taxon>Flavobacteriales</taxon>
        <taxon>Flavobacteriaceae</taxon>
        <taxon>Pseudotamlana</taxon>
    </lineage>
</organism>
<reference evidence="1" key="1">
    <citation type="submission" date="2021-05" db="EMBL/GenBank/DDBJ databases">
        <title>Draft genomes of bacteria isolated from model marine particles.</title>
        <authorList>
            <person name="Datta M.S."/>
            <person name="Schwartzman J.A."/>
            <person name="Enke T.N."/>
            <person name="Saavedra J."/>
            <person name="Cermak N."/>
            <person name="Cordero O.X."/>
        </authorList>
    </citation>
    <scope>NUCLEOTIDE SEQUENCE</scope>
    <source>
        <strain evidence="1">I2M19</strain>
    </source>
</reference>
<evidence type="ECO:0000313" key="2">
    <source>
        <dbReference type="Proteomes" id="UP001647509"/>
    </source>
</evidence>
<name>A0ACC5UAY4_9FLAO</name>
<accession>A0ACC5UAY4</accession>
<sequence>MDSIHFIGYIGALIVGLVLGLIGGGGSILTVPLLVYLLAYNPIVATAYSLFVVGITSLVGTYHKYKKGLVDFEIGLAFSFPSFLAVYLSRRFLVPGIPDTLLTFGSFQLTKDIAIMVFFAFIMLFAAISMIKKKKNLKPSTEKQAYYRTFIQGVTIGTITGLIGAGGGFLYVPALVLWANIPMKKAVGTSLIIVAINSLIGFLGDVQTLDIEWVFLLTFTAISVLGILIGGYFSKFVSANKLKKSFGYFVLIMAAYIIYKELLELSVI</sequence>